<keyword evidence="3" id="KW-0862">Zinc</keyword>
<keyword evidence="2" id="KW-0479">Metal-binding</keyword>
<dbReference type="AlphaFoldDB" id="A0AAD4CPD1"/>
<comment type="similarity">
    <text evidence="1">Belongs to the Gfa family.</text>
</comment>
<reference evidence="6" key="1">
    <citation type="journal article" date="2019" name="Beilstein J. Org. Chem.">
        <title>Nanangenines: drimane sesquiterpenoids as the dominant metabolite cohort of a novel Australian fungus, Aspergillus nanangensis.</title>
        <authorList>
            <person name="Lacey H.J."/>
            <person name="Gilchrist C.L.M."/>
            <person name="Crombie A."/>
            <person name="Kalaitzis J.A."/>
            <person name="Vuong D."/>
            <person name="Rutledge P.J."/>
            <person name="Turner P."/>
            <person name="Pitt J.I."/>
            <person name="Lacey E."/>
            <person name="Chooi Y.H."/>
            <person name="Piggott A.M."/>
        </authorList>
    </citation>
    <scope>NUCLEOTIDE SEQUENCE</scope>
    <source>
        <strain evidence="6">MST-FP2251</strain>
    </source>
</reference>
<evidence type="ECO:0000256" key="3">
    <source>
        <dbReference type="ARBA" id="ARBA00022833"/>
    </source>
</evidence>
<dbReference type="PANTHER" id="PTHR33337">
    <property type="entry name" value="GFA DOMAIN-CONTAINING PROTEIN"/>
    <property type="match status" value="1"/>
</dbReference>
<accession>A0AAD4CPD1</accession>
<protein>
    <recommendedName>
        <fullName evidence="5">CENP-V/GFA domain-containing protein</fullName>
    </recommendedName>
</protein>
<reference evidence="6" key="2">
    <citation type="submission" date="2020-02" db="EMBL/GenBank/DDBJ databases">
        <authorList>
            <person name="Gilchrist C.L.M."/>
            <person name="Chooi Y.-H."/>
        </authorList>
    </citation>
    <scope>NUCLEOTIDE SEQUENCE</scope>
    <source>
        <strain evidence="6">MST-FP2251</strain>
    </source>
</reference>
<sequence>MTTSSCACGAVRIEYTGDPIAKCVCHCLECRKSSGSTHALSLLVPSAIFRVTGDPASFSYKAASGSTVTRYFCRGCGINLYSDGEGAPGIKFVRGGAVDDSSLMERCRPDMELFIERRAGWLSAIEGAEQKEIM</sequence>
<dbReference type="GO" id="GO:0046872">
    <property type="term" value="F:metal ion binding"/>
    <property type="evidence" value="ECO:0007669"/>
    <property type="project" value="UniProtKB-KW"/>
</dbReference>
<evidence type="ECO:0000313" key="6">
    <source>
        <dbReference type="EMBL" id="KAF9890032.1"/>
    </source>
</evidence>
<dbReference type="PROSITE" id="PS51891">
    <property type="entry name" value="CENP_V_GFA"/>
    <property type="match status" value="1"/>
</dbReference>
<feature type="domain" description="CENP-V/GFA" evidence="5">
    <location>
        <begin position="2"/>
        <end position="112"/>
    </location>
</feature>
<evidence type="ECO:0000256" key="4">
    <source>
        <dbReference type="ARBA" id="ARBA00023239"/>
    </source>
</evidence>
<gene>
    <name evidence="6" type="ORF">FE257_006712</name>
</gene>
<evidence type="ECO:0000313" key="7">
    <source>
        <dbReference type="Proteomes" id="UP001194746"/>
    </source>
</evidence>
<dbReference type="EMBL" id="VCAU01000030">
    <property type="protein sequence ID" value="KAF9890032.1"/>
    <property type="molecule type" value="Genomic_DNA"/>
</dbReference>
<proteinExistence type="inferred from homology"/>
<evidence type="ECO:0000256" key="1">
    <source>
        <dbReference type="ARBA" id="ARBA00005495"/>
    </source>
</evidence>
<dbReference type="GO" id="GO:0016846">
    <property type="term" value="F:carbon-sulfur lyase activity"/>
    <property type="evidence" value="ECO:0007669"/>
    <property type="project" value="InterPro"/>
</dbReference>
<dbReference type="SUPFAM" id="SSF51316">
    <property type="entry name" value="Mss4-like"/>
    <property type="match status" value="1"/>
</dbReference>
<evidence type="ECO:0000259" key="5">
    <source>
        <dbReference type="PROSITE" id="PS51891"/>
    </source>
</evidence>
<comment type="caution">
    <text evidence="6">The sequence shown here is derived from an EMBL/GenBank/DDBJ whole genome shotgun (WGS) entry which is preliminary data.</text>
</comment>
<name>A0AAD4CPD1_ASPNN</name>
<dbReference type="InterPro" id="IPR006913">
    <property type="entry name" value="CENP-V/GFA"/>
</dbReference>
<keyword evidence="7" id="KW-1185">Reference proteome</keyword>
<dbReference type="Gene3D" id="3.90.1590.10">
    <property type="entry name" value="glutathione-dependent formaldehyde- activating enzyme (gfa)"/>
    <property type="match status" value="1"/>
</dbReference>
<dbReference type="Pfam" id="PF04828">
    <property type="entry name" value="GFA"/>
    <property type="match status" value="1"/>
</dbReference>
<organism evidence="6 7">
    <name type="scientific">Aspergillus nanangensis</name>
    <dbReference type="NCBI Taxonomy" id="2582783"/>
    <lineage>
        <taxon>Eukaryota</taxon>
        <taxon>Fungi</taxon>
        <taxon>Dikarya</taxon>
        <taxon>Ascomycota</taxon>
        <taxon>Pezizomycotina</taxon>
        <taxon>Eurotiomycetes</taxon>
        <taxon>Eurotiomycetidae</taxon>
        <taxon>Eurotiales</taxon>
        <taxon>Aspergillaceae</taxon>
        <taxon>Aspergillus</taxon>
        <taxon>Aspergillus subgen. Circumdati</taxon>
    </lineage>
</organism>
<evidence type="ECO:0000256" key="2">
    <source>
        <dbReference type="ARBA" id="ARBA00022723"/>
    </source>
</evidence>
<dbReference type="Proteomes" id="UP001194746">
    <property type="component" value="Unassembled WGS sequence"/>
</dbReference>
<dbReference type="InterPro" id="IPR011057">
    <property type="entry name" value="Mss4-like_sf"/>
</dbReference>
<keyword evidence="4" id="KW-0456">Lyase</keyword>
<dbReference type="PANTHER" id="PTHR33337:SF30">
    <property type="entry name" value="DUF636 DOMAIN PROTEIN (AFU_ORTHOLOGUE AFUA_1G03180)"/>
    <property type="match status" value="1"/>
</dbReference>